<organism evidence="2">
    <name type="scientific">hydrothermal vent metagenome</name>
    <dbReference type="NCBI Taxonomy" id="652676"/>
    <lineage>
        <taxon>unclassified sequences</taxon>
        <taxon>metagenomes</taxon>
        <taxon>ecological metagenomes</taxon>
    </lineage>
</organism>
<name>A0A3B0VQM1_9ZZZZ</name>
<feature type="domain" description="Redoxin" evidence="1">
    <location>
        <begin position="3"/>
        <end position="81"/>
    </location>
</feature>
<dbReference type="AlphaFoldDB" id="A0A3B0VQM1"/>
<dbReference type="InterPro" id="IPR036249">
    <property type="entry name" value="Thioredoxin-like_sf"/>
</dbReference>
<dbReference type="Gene3D" id="3.40.30.10">
    <property type="entry name" value="Glutaredoxin"/>
    <property type="match status" value="1"/>
</dbReference>
<accession>A0A3B0VQM1</accession>
<dbReference type="EMBL" id="UOEU01000949">
    <property type="protein sequence ID" value="VAW42750.1"/>
    <property type="molecule type" value="Genomic_DNA"/>
</dbReference>
<proteinExistence type="predicted"/>
<dbReference type="SUPFAM" id="SSF52833">
    <property type="entry name" value="Thioredoxin-like"/>
    <property type="match status" value="1"/>
</dbReference>
<gene>
    <name evidence="2" type="ORF">MNBD_CHLOROFLEXI01-2868</name>
</gene>
<sequence>MYEGDDFVVISIHYPEFGYEGEYDNVVDAVERLEVTYPVALDNDRLTWRAYNQRFWPTTYLIDKNGRIRYQHIGEFSRGTDLQAVAAIEALMAEPDPPE</sequence>
<dbReference type="InterPro" id="IPR050553">
    <property type="entry name" value="Thioredoxin_ResA/DsbE_sf"/>
</dbReference>
<evidence type="ECO:0000259" key="1">
    <source>
        <dbReference type="Pfam" id="PF08534"/>
    </source>
</evidence>
<dbReference type="PANTHER" id="PTHR42852">
    <property type="entry name" value="THIOL:DISULFIDE INTERCHANGE PROTEIN DSBE"/>
    <property type="match status" value="1"/>
</dbReference>
<dbReference type="InterPro" id="IPR013740">
    <property type="entry name" value="Redoxin"/>
</dbReference>
<protein>
    <recommendedName>
        <fullName evidence="1">Redoxin domain-containing protein</fullName>
    </recommendedName>
</protein>
<dbReference type="Pfam" id="PF08534">
    <property type="entry name" value="Redoxin"/>
    <property type="match status" value="1"/>
</dbReference>
<dbReference type="GO" id="GO:0016491">
    <property type="term" value="F:oxidoreductase activity"/>
    <property type="evidence" value="ECO:0007669"/>
    <property type="project" value="InterPro"/>
</dbReference>
<dbReference type="PANTHER" id="PTHR42852:SF13">
    <property type="entry name" value="PROTEIN DIPZ"/>
    <property type="match status" value="1"/>
</dbReference>
<evidence type="ECO:0000313" key="2">
    <source>
        <dbReference type="EMBL" id="VAW42750.1"/>
    </source>
</evidence>
<reference evidence="2" key="1">
    <citation type="submission" date="2018-06" db="EMBL/GenBank/DDBJ databases">
        <authorList>
            <person name="Zhirakovskaya E."/>
        </authorList>
    </citation>
    <scope>NUCLEOTIDE SEQUENCE</scope>
</reference>